<comment type="caution">
    <text evidence="1">The sequence shown here is derived from an EMBL/GenBank/DDBJ whole genome shotgun (WGS) entry which is preliminary data.</text>
</comment>
<name>A0A1V4IKZ9_9CLOT</name>
<dbReference type="PANTHER" id="PTHR39183:SF1">
    <property type="entry name" value="SPORE COAT PROTEIN F-LIKE PROTEIN YHCQ"/>
    <property type="match status" value="1"/>
</dbReference>
<dbReference type="EMBL" id="MZGT01000037">
    <property type="protein sequence ID" value="OPJ60712.1"/>
    <property type="molecule type" value="Genomic_DNA"/>
</dbReference>
<dbReference type="InterPro" id="IPR012851">
    <property type="entry name" value="Spore_coat_CotF-like"/>
</dbReference>
<accession>A0A1V4IKZ9</accession>
<reference evidence="1 2" key="1">
    <citation type="submission" date="2017-03" db="EMBL/GenBank/DDBJ databases">
        <title>Genome sequence of Clostridium chromiireducens DSM 23318.</title>
        <authorList>
            <person name="Poehlein A."/>
            <person name="Daniel R."/>
        </authorList>
    </citation>
    <scope>NUCLEOTIDE SEQUENCE [LARGE SCALE GENOMIC DNA]</scope>
    <source>
        <strain evidence="1 2">DSM 23318</strain>
    </source>
</reference>
<organism evidence="1 2">
    <name type="scientific">Clostridium chromiireducens</name>
    <dbReference type="NCBI Taxonomy" id="225345"/>
    <lineage>
        <taxon>Bacteria</taxon>
        <taxon>Bacillati</taxon>
        <taxon>Bacillota</taxon>
        <taxon>Clostridia</taxon>
        <taxon>Eubacteriales</taxon>
        <taxon>Clostridiaceae</taxon>
        <taxon>Clostridium</taxon>
    </lineage>
</organism>
<dbReference type="RefSeq" id="WP_079440471.1">
    <property type="nucleotide sequence ID" value="NZ_MZGT01000037.1"/>
</dbReference>
<gene>
    <name evidence="1" type="ORF">CLCHR_28380</name>
</gene>
<sequence>MEQNKQLSEKDIALDLITSSKATITTLAKVLTETTNVQIRDTLKGQLSACVNSHYRLSDIAMNKGWYNAQQDPQQQLQQELSSINSINSMTSMNQSSS</sequence>
<keyword evidence="2" id="KW-1185">Reference proteome</keyword>
<evidence type="ECO:0000313" key="2">
    <source>
        <dbReference type="Proteomes" id="UP000191056"/>
    </source>
</evidence>
<dbReference type="Proteomes" id="UP000191056">
    <property type="component" value="Unassembled WGS sequence"/>
</dbReference>
<protein>
    <submittedName>
        <fullName evidence="1">Coat F domain protein</fullName>
    </submittedName>
</protein>
<dbReference type="PANTHER" id="PTHR39183">
    <property type="entry name" value="SPORE COAT PROTEIN F-LIKE PROTEIN YHCQ"/>
    <property type="match status" value="1"/>
</dbReference>
<dbReference type="STRING" id="225345.CLCHR_28380"/>
<dbReference type="AlphaFoldDB" id="A0A1V4IKZ9"/>
<evidence type="ECO:0000313" key="1">
    <source>
        <dbReference type="EMBL" id="OPJ60712.1"/>
    </source>
</evidence>
<proteinExistence type="predicted"/>
<dbReference type="OrthoDB" id="1910608at2"/>
<dbReference type="Pfam" id="PF07875">
    <property type="entry name" value="Coat_F"/>
    <property type="match status" value="1"/>
</dbReference>